<dbReference type="EMBL" id="MGJD01000010">
    <property type="protein sequence ID" value="OGN01085.1"/>
    <property type="molecule type" value="Genomic_DNA"/>
</dbReference>
<proteinExistence type="predicted"/>
<evidence type="ECO:0000313" key="1">
    <source>
        <dbReference type="EMBL" id="OGN01085.1"/>
    </source>
</evidence>
<comment type="caution">
    <text evidence="1">The sequence shown here is derived from an EMBL/GenBank/DDBJ whole genome shotgun (WGS) entry which is preliminary data.</text>
</comment>
<accession>A0A1F8EJP8</accession>
<dbReference type="Proteomes" id="UP000177117">
    <property type="component" value="Unassembled WGS sequence"/>
</dbReference>
<name>A0A1F8EJP8_9BACT</name>
<organism evidence="1 2">
    <name type="scientific">Candidatus Yanofskybacteria bacterium RIFCSPHIGHO2_01_FULL_41_53</name>
    <dbReference type="NCBI Taxonomy" id="1802663"/>
    <lineage>
        <taxon>Bacteria</taxon>
        <taxon>Candidatus Yanofskyibacteriota</taxon>
    </lineage>
</organism>
<evidence type="ECO:0000313" key="2">
    <source>
        <dbReference type="Proteomes" id="UP000177117"/>
    </source>
</evidence>
<gene>
    <name evidence="1" type="ORF">A2650_00270</name>
</gene>
<dbReference type="AlphaFoldDB" id="A0A1F8EJP8"/>
<reference evidence="1 2" key="1">
    <citation type="journal article" date="2016" name="Nat. Commun.">
        <title>Thousands of microbial genomes shed light on interconnected biogeochemical processes in an aquifer system.</title>
        <authorList>
            <person name="Anantharaman K."/>
            <person name="Brown C.T."/>
            <person name="Hug L.A."/>
            <person name="Sharon I."/>
            <person name="Castelle C.J."/>
            <person name="Probst A.J."/>
            <person name="Thomas B.C."/>
            <person name="Singh A."/>
            <person name="Wilkins M.J."/>
            <person name="Karaoz U."/>
            <person name="Brodie E.L."/>
            <person name="Williams K.H."/>
            <person name="Hubbard S.S."/>
            <person name="Banfield J.F."/>
        </authorList>
    </citation>
    <scope>NUCLEOTIDE SEQUENCE [LARGE SCALE GENOMIC DNA]</scope>
</reference>
<protein>
    <submittedName>
        <fullName evidence="1">Uncharacterized protein</fullName>
    </submittedName>
</protein>
<sequence length="86" mass="9746">MGFFLDLYNFKIISLGHSQHLLDLAINREDLLFLGLSTLSGVEAVLNFNDLWLTPNLPRKTPKFLVLCIIHTRQEMTQGAGKVQGY</sequence>